<dbReference type="Proteomes" id="UP000320055">
    <property type="component" value="Unassembled WGS sequence"/>
</dbReference>
<dbReference type="EMBL" id="CAACVJ010000458">
    <property type="protein sequence ID" value="VEP16939.1"/>
    <property type="molecule type" value="Genomic_DNA"/>
</dbReference>
<evidence type="ECO:0000313" key="1">
    <source>
        <dbReference type="EMBL" id="VEP16939.1"/>
    </source>
</evidence>
<reference evidence="1 2" key="1">
    <citation type="submission" date="2019-01" db="EMBL/GenBank/DDBJ databases">
        <authorList>
            <person name="Brito A."/>
        </authorList>
    </citation>
    <scope>NUCLEOTIDE SEQUENCE [LARGE SCALE GENOMIC DNA]</scope>
    <source>
        <strain evidence="1">1</strain>
    </source>
</reference>
<dbReference type="AlphaFoldDB" id="A0A563VZS9"/>
<name>A0A563VZS9_9CYAN</name>
<organism evidence="1 2">
    <name type="scientific">Hyella patelloides LEGE 07179</name>
    <dbReference type="NCBI Taxonomy" id="945734"/>
    <lineage>
        <taxon>Bacteria</taxon>
        <taxon>Bacillati</taxon>
        <taxon>Cyanobacteriota</taxon>
        <taxon>Cyanophyceae</taxon>
        <taxon>Pleurocapsales</taxon>
        <taxon>Hyellaceae</taxon>
        <taxon>Hyella</taxon>
    </lineage>
</organism>
<evidence type="ECO:0000313" key="2">
    <source>
        <dbReference type="Proteomes" id="UP000320055"/>
    </source>
</evidence>
<gene>
    <name evidence="1" type="ORF">H1P_5100002</name>
</gene>
<protein>
    <submittedName>
        <fullName evidence="1">Uncharacterized protein</fullName>
    </submittedName>
</protein>
<accession>A0A563VZS9</accession>
<sequence>MLMVSGSYYYLFHPCVSTMPKTNLVHTIESKFSQKSPQSLFTKVKS</sequence>
<proteinExistence type="predicted"/>
<keyword evidence="2" id="KW-1185">Reference proteome</keyword>